<dbReference type="Proteomes" id="UP000694408">
    <property type="component" value="Unplaced"/>
</dbReference>
<evidence type="ECO:0000256" key="8">
    <source>
        <dbReference type="ARBA" id="ARBA00023242"/>
    </source>
</evidence>
<dbReference type="SUPFAM" id="SSF55785">
    <property type="entry name" value="PYP-like sensor domain (PAS domain)"/>
    <property type="match status" value="2"/>
</dbReference>
<dbReference type="GO" id="GO:0005667">
    <property type="term" value="C:transcription regulator complex"/>
    <property type="evidence" value="ECO:0007669"/>
    <property type="project" value="InterPro"/>
</dbReference>
<sequence>MTADKEKKRSSSERRKEKSRDAARCRRSKETEVFYELAHELPLPHNISSHLDKASIMRLAISFLRTHKLLSSVCADNENELEADQQMDNLYLKALEGFIAVVTQDGDMIFLSENVNKYMGLTQVELTGHSIFDFTHPCDHEEIRENLSLKNGPGFGKKSKEMSTERDFFMRMKCTVTNRGRTVNLKSATWKVLHCTGQVKVYNSCPPHSLCGYKEPLLTCLIIMCEPIQHPSNIDIPLDSKTFLSRHSMDMKFTYCDDRITELIGYHPEELLGRSAYEFYHALDSESMTKSHQNLCTKGQVVTGQYRMLAKHGGYVWLETQGTVIYNTRNLQPQCIVCVNYVLSEIEKNDVVFSMDQTESLFKPHLLTMNTAYDSGIPVTEKSDFLFTKLKEEPEELAQLAPTPGDAIISLDFGTQKFEEAPAFTSAVLTPNKAWPVEVKSHPAQGETLTIPSFTMPQIAPGSSTPSASSNSSCSTTDFNELDLETLAPYIPMDGEDFQLSPICQEESPLCESAQNTQQHLSSMSTIFQPLAPTSQNQFLPEKYCPQLSNEKINSGHGSLSSVFFNNTNRSSLPPYHDQASTPLSSMGGRSNTQWPPDPPLEYVPAKWRLMDKYSGSLTSSPSGPPITSQRVPIYKKRPLDAFGQRGIDINPARLALSNSLKLKRQLDYEEQALQQLSGGDPSVINPSHLMWKRMKFLKGENCSLVTEKKSLSTSVLTDEFFCNSRGLSQPMNQLQQQQQQHQLTCDSPGENLKAGAFPPLFYSSHCQDYSVQPAHKASGLTSRLLGPSFEPYLLPELTRYDCEVNVPVLGSSTLLQGSELLRALDQAT</sequence>
<feature type="domain" description="BHLH" evidence="13">
    <location>
        <begin position="14"/>
        <end position="67"/>
    </location>
</feature>
<keyword evidence="7" id="KW-0804">Transcription</keyword>
<evidence type="ECO:0000313" key="15">
    <source>
        <dbReference type="Proteomes" id="UP000694408"/>
    </source>
</evidence>
<dbReference type="InterPro" id="IPR001610">
    <property type="entry name" value="PAC"/>
</dbReference>
<evidence type="ECO:0000256" key="9">
    <source>
        <dbReference type="ARBA" id="ARBA00023278"/>
    </source>
</evidence>
<keyword evidence="4" id="KW-0805">Transcription regulation</keyword>
<dbReference type="SMART" id="SM00086">
    <property type="entry name" value="PAC"/>
    <property type="match status" value="1"/>
</dbReference>
<feature type="modified residue" description="4-hydroxyproline" evidence="10">
    <location>
        <position position="489"/>
    </location>
</feature>
<dbReference type="AlphaFoldDB" id="A0A8C5NP84"/>
<dbReference type="Gene3D" id="3.30.450.20">
    <property type="entry name" value="PAS domain"/>
    <property type="match status" value="2"/>
</dbReference>
<comment type="subcellular location">
    <subcellularLocation>
        <location evidence="1">Nucleus</location>
    </subcellularLocation>
</comment>
<evidence type="ECO:0000313" key="14">
    <source>
        <dbReference type="Ensembl" id="ENSJHYP00000014378.1"/>
    </source>
</evidence>
<dbReference type="PANTHER" id="PTHR23043:SF8">
    <property type="entry name" value="ENDOTHELIAL PAS DOMAIN-CONTAINING PROTEIN 1"/>
    <property type="match status" value="1"/>
</dbReference>
<evidence type="ECO:0000256" key="5">
    <source>
        <dbReference type="ARBA" id="ARBA00023125"/>
    </source>
</evidence>
<dbReference type="Pfam" id="PF08447">
    <property type="entry name" value="PAS_3"/>
    <property type="match status" value="1"/>
</dbReference>
<reference evidence="14" key="2">
    <citation type="submission" date="2025-09" db="UniProtKB">
        <authorList>
            <consortium name="Ensembl"/>
        </authorList>
    </citation>
    <scope>IDENTIFICATION</scope>
</reference>
<dbReference type="PROSITE" id="PS50112">
    <property type="entry name" value="PAS"/>
    <property type="match status" value="2"/>
</dbReference>
<dbReference type="Gene3D" id="4.10.280.10">
    <property type="entry name" value="Helix-loop-helix DNA-binding domain"/>
    <property type="match status" value="1"/>
</dbReference>
<dbReference type="InterPro" id="IPR000014">
    <property type="entry name" value="PAS"/>
</dbReference>
<keyword evidence="8" id="KW-0539">Nucleus</keyword>
<dbReference type="Pfam" id="PF08778">
    <property type="entry name" value="HIF-1a_CTAD"/>
    <property type="match status" value="1"/>
</dbReference>
<organism evidence="14 15">
    <name type="scientific">Junco hyemalis</name>
    <name type="common">Dark-eyed junco</name>
    <dbReference type="NCBI Taxonomy" id="40217"/>
    <lineage>
        <taxon>Eukaryota</taxon>
        <taxon>Metazoa</taxon>
        <taxon>Chordata</taxon>
        <taxon>Craniata</taxon>
        <taxon>Vertebrata</taxon>
        <taxon>Euteleostomi</taxon>
        <taxon>Archelosauria</taxon>
        <taxon>Archosauria</taxon>
        <taxon>Dinosauria</taxon>
        <taxon>Saurischia</taxon>
        <taxon>Theropoda</taxon>
        <taxon>Coelurosauria</taxon>
        <taxon>Aves</taxon>
        <taxon>Neognathae</taxon>
        <taxon>Neoaves</taxon>
        <taxon>Telluraves</taxon>
        <taxon>Australaves</taxon>
        <taxon>Passeriformes</taxon>
        <taxon>Passerellidae</taxon>
        <taxon>Junco</taxon>
    </lineage>
</organism>
<evidence type="ECO:0000256" key="10">
    <source>
        <dbReference type="PIRSR" id="PIRSR621537-50"/>
    </source>
</evidence>
<dbReference type="GO" id="GO:0000981">
    <property type="term" value="F:DNA-binding transcription factor activity, RNA polymerase II-specific"/>
    <property type="evidence" value="ECO:0007669"/>
    <property type="project" value="TreeGrafter"/>
</dbReference>
<feature type="region of interest" description="Disordered" evidence="11">
    <location>
        <begin position="457"/>
        <end position="477"/>
    </location>
</feature>
<feature type="modified residue" description="(3S)-3-hydroxyasparagine" evidence="10">
    <location>
        <position position="806"/>
    </location>
</feature>
<dbReference type="InterPro" id="IPR013767">
    <property type="entry name" value="PAS_fold"/>
</dbReference>
<dbReference type="NCBIfam" id="TIGR00229">
    <property type="entry name" value="sensory_box"/>
    <property type="match status" value="2"/>
</dbReference>
<keyword evidence="15" id="KW-1185">Reference proteome</keyword>
<dbReference type="SUPFAM" id="SSF47459">
    <property type="entry name" value="HLH, helix-loop-helix DNA-binding domain"/>
    <property type="match status" value="1"/>
</dbReference>
<keyword evidence="5" id="KW-0238">DNA-binding</keyword>
<dbReference type="PROSITE" id="PS50888">
    <property type="entry name" value="BHLH"/>
    <property type="match status" value="1"/>
</dbReference>
<evidence type="ECO:0000256" key="2">
    <source>
        <dbReference type="ARBA" id="ARBA00022737"/>
    </source>
</evidence>
<protein>
    <submittedName>
        <fullName evidence="14">Endothelial PAS domain protein 1</fullName>
    </submittedName>
</protein>
<proteinExistence type="predicted"/>
<dbReference type="SMART" id="SM00091">
    <property type="entry name" value="PAS"/>
    <property type="match status" value="2"/>
</dbReference>
<accession>A0A8C5NP84</accession>
<dbReference type="GO" id="GO:0005634">
    <property type="term" value="C:nucleus"/>
    <property type="evidence" value="ECO:0007669"/>
    <property type="project" value="UniProtKB-SubCell"/>
</dbReference>
<evidence type="ECO:0000259" key="13">
    <source>
        <dbReference type="PROSITE" id="PS50888"/>
    </source>
</evidence>
<dbReference type="GO" id="GO:0046983">
    <property type="term" value="F:protein dimerization activity"/>
    <property type="evidence" value="ECO:0007669"/>
    <property type="project" value="InterPro"/>
</dbReference>
<dbReference type="InterPro" id="IPR021537">
    <property type="entry name" value="HIF_alpha-like"/>
</dbReference>
<dbReference type="FunFam" id="3.30.450.20:FF:000015">
    <property type="entry name" value="Hypoxia-inducible factor 1-alpha isoform 1"/>
    <property type="match status" value="1"/>
</dbReference>
<dbReference type="FunFam" id="4.10.280.10:FF:000076">
    <property type="entry name" value="hypoxia-inducible factor 3-alpha isoform X1"/>
    <property type="match status" value="1"/>
</dbReference>
<dbReference type="SMART" id="SM00353">
    <property type="entry name" value="HLH"/>
    <property type="match status" value="1"/>
</dbReference>
<feature type="domain" description="PAS" evidence="12">
    <location>
        <begin position="248"/>
        <end position="299"/>
    </location>
</feature>
<dbReference type="PRINTS" id="PR00785">
    <property type="entry name" value="NCTRNSLOCATR"/>
</dbReference>
<dbReference type="CDD" id="cd00130">
    <property type="entry name" value="PAS"/>
    <property type="match status" value="2"/>
</dbReference>
<evidence type="ECO:0000259" key="12">
    <source>
        <dbReference type="PROSITE" id="PS50112"/>
    </source>
</evidence>
<keyword evidence="3" id="KW-0832">Ubl conjugation</keyword>
<dbReference type="InterPro" id="IPR013655">
    <property type="entry name" value="PAS_fold_3"/>
</dbReference>
<feature type="modified residue" description="4-hydroxyproline" evidence="10">
    <location>
        <position position="402"/>
    </location>
</feature>
<feature type="domain" description="PAS" evidence="12">
    <location>
        <begin position="92"/>
        <end position="147"/>
    </location>
</feature>
<keyword evidence="2" id="KW-0677">Repeat</keyword>
<dbReference type="Pfam" id="PF00989">
    <property type="entry name" value="PAS"/>
    <property type="match status" value="1"/>
</dbReference>
<keyword evidence="6" id="KW-0010">Activator</keyword>
<name>A0A8C5NP84_JUNHY</name>
<evidence type="ECO:0000256" key="6">
    <source>
        <dbReference type="ARBA" id="ARBA00023159"/>
    </source>
</evidence>
<feature type="compositionally biased region" description="Low complexity" evidence="11">
    <location>
        <begin position="463"/>
        <end position="477"/>
    </location>
</feature>
<reference evidence="14" key="1">
    <citation type="submission" date="2025-08" db="UniProtKB">
        <authorList>
            <consortium name="Ensembl"/>
        </authorList>
    </citation>
    <scope>IDENTIFICATION</scope>
</reference>
<feature type="compositionally biased region" description="Polar residues" evidence="11">
    <location>
        <begin position="579"/>
        <end position="595"/>
    </location>
</feature>
<dbReference type="CDD" id="cd19728">
    <property type="entry name" value="bHLH-PAS_HIF2a_PASD2"/>
    <property type="match status" value="1"/>
</dbReference>
<dbReference type="GO" id="GO:0071456">
    <property type="term" value="P:cellular response to hypoxia"/>
    <property type="evidence" value="ECO:0007669"/>
    <property type="project" value="TreeGrafter"/>
</dbReference>
<dbReference type="GO" id="GO:0000977">
    <property type="term" value="F:RNA polymerase II transcription regulatory region sequence-specific DNA binding"/>
    <property type="evidence" value="ECO:0007669"/>
    <property type="project" value="TreeGrafter"/>
</dbReference>
<dbReference type="InterPro" id="IPR011598">
    <property type="entry name" value="bHLH_dom"/>
</dbReference>
<dbReference type="Pfam" id="PF11413">
    <property type="entry name" value="HIF-1"/>
    <property type="match status" value="1"/>
</dbReference>
<dbReference type="Ensembl" id="ENSJHYT00000017385.1">
    <property type="protein sequence ID" value="ENSJHYP00000014378.1"/>
    <property type="gene ID" value="ENSJHYG00000011122.1"/>
</dbReference>
<evidence type="ECO:0000256" key="7">
    <source>
        <dbReference type="ARBA" id="ARBA00023163"/>
    </source>
</evidence>
<feature type="region of interest" description="Disordered" evidence="11">
    <location>
        <begin position="571"/>
        <end position="598"/>
    </location>
</feature>
<evidence type="ECO:0000256" key="11">
    <source>
        <dbReference type="SAM" id="MobiDB-lite"/>
    </source>
</evidence>
<dbReference type="Pfam" id="PF23171">
    <property type="entry name" value="bHLH_HIF1A"/>
    <property type="match status" value="1"/>
</dbReference>
<dbReference type="InterPro" id="IPR014887">
    <property type="entry name" value="HIF-1_CTAD"/>
</dbReference>
<dbReference type="InterPro" id="IPR035965">
    <property type="entry name" value="PAS-like_dom_sf"/>
</dbReference>
<evidence type="ECO:0000256" key="3">
    <source>
        <dbReference type="ARBA" id="ARBA00022843"/>
    </source>
</evidence>
<dbReference type="InterPro" id="IPR001067">
    <property type="entry name" value="Nuc_translocat"/>
</dbReference>
<dbReference type="InterPro" id="IPR036638">
    <property type="entry name" value="HLH_DNA-bd_sf"/>
</dbReference>
<evidence type="ECO:0000256" key="1">
    <source>
        <dbReference type="ARBA" id="ARBA00004123"/>
    </source>
</evidence>
<dbReference type="GO" id="GO:0005737">
    <property type="term" value="C:cytoplasm"/>
    <property type="evidence" value="ECO:0007669"/>
    <property type="project" value="InterPro"/>
</dbReference>
<feature type="region of interest" description="Disordered" evidence="11">
    <location>
        <begin position="1"/>
        <end position="23"/>
    </location>
</feature>
<keyword evidence="9" id="KW-0379">Hydroxylation</keyword>
<dbReference type="PANTHER" id="PTHR23043">
    <property type="entry name" value="HYPOXIA-INDUCIBLE FACTOR 1 ALPHA"/>
    <property type="match status" value="1"/>
</dbReference>
<evidence type="ECO:0000256" key="4">
    <source>
        <dbReference type="ARBA" id="ARBA00023015"/>
    </source>
</evidence>
<dbReference type="FunFam" id="3.30.450.20:FF:000005">
    <property type="entry name" value="Hypoxia-inducible factor 1 subunit alpha"/>
    <property type="match status" value="1"/>
</dbReference>